<evidence type="ECO:0000256" key="5">
    <source>
        <dbReference type="SAM" id="MobiDB-lite"/>
    </source>
</evidence>
<dbReference type="GO" id="GO:0005666">
    <property type="term" value="C:RNA polymerase III complex"/>
    <property type="evidence" value="ECO:0007669"/>
    <property type="project" value="InterPro"/>
</dbReference>
<evidence type="ECO:0000313" key="7">
    <source>
        <dbReference type="Proteomes" id="UP001515480"/>
    </source>
</evidence>
<dbReference type="PANTHER" id="PTHR13408">
    <property type="entry name" value="DNA-DIRECTED RNA POLYMERASE III"/>
    <property type="match status" value="1"/>
</dbReference>
<feature type="compositionally biased region" description="Low complexity" evidence="5">
    <location>
        <begin position="1"/>
        <end position="16"/>
    </location>
</feature>
<keyword evidence="7" id="KW-1185">Reference proteome</keyword>
<proteinExistence type="predicted"/>
<dbReference type="GO" id="GO:0003677">
    <property type="term" value="F:DNA binding"/>
    <property type="evidence" value="ECO:0007669"/>
    <property type="project" value="InterPro"/>
</dbReference>
<evidence type="ECO:0000256" key="1">
    <source>
        <dbReference type="ARBA" id="ARBA00004123"/>
    </source>
</evidence>
<keyword evidence="2" id="KW-0240">DNA-directed RNA polymerase</keyword>
<evidence type="ECO:0000256" key="2">
    <source>
        <dbReference type="ARBA" id="ARBA00022478"/>
    </source>
</evidence>
<reference evidence="6 7" key="1">
    <citation type="journal article" date="2024" name="Science">
        <title>Giant polyketide synthase enzymes in the biosynthesis of giant marine polyether toxins.</title>
        <authorList>
            <person name="Fallon T.R."/>
            <person name="Shende V.V."/>
            <person name="Wierzbicki I.H."/>
            <person name="Pendleton A.L."/>
            <person name="Watervoot N.F."/>
            <person name="Auber R.P."/>
            <person name="Gonzalez D.J."/>
            <person name="Wisecaver J.H."/>
            <person name="Moore B.S."/>
        </authorList>
    </citation>
    <scope>NUCLEOTIDE SEQUENCE [LARGE SCALE GENOMIC DNA]</scope>
    <source>
        <strain evidence="6 7">12B1</strain>
    </source>
</reference>
<feature type="compositionally biased region" description="Low complexity" evidence="5">
    <location>
        <begin position="197"/>
        <end position="246"/>
    </location>
</feature>
<evidence type="ECO:0000256" key="3">
    <source>
        <dbReference type="ARBA" id="ARBA00023163"/>
    </source>
</evidence>
<evidence type="ECO:0000256" key="4">
    <source>
        <dbReference type="ARBA" id="ARBA00023242"/>
    </source>
</evidence>
<feature type="compositionally biased region" description="Polar residues" evidence="5">
    <location>
        <begin position="107"/>
        <end position="116"/>
    </location>
</feature>
<evidence type="ECO:0008006" key="8">
    <source>
        <dbReference type="Google" id="ProtNLM"/>
    </source>
</evidence>
<feature type="region of interest" description="Disordered" evidence="5">
    <location>
        <begin position="297"/>
        <end position="333"/>
    </location>
</feature>
<feature type="compositionally biased region" description="Low complexity" evidence="5">
    <location>
        <begin position="132"/>
        <end position="142"/>
    </location>
</feature>
<protein>
    <recommendedName>
        <fullName evidence="8">DNA-directed RNA polymerase III subunit RPC4</fullName>
    </recommendedName>
</protein>
<feature type="region of interest" description="Disordered" evidence="5">
    <location>
        <begin position="187"/>
        <end position="246"/>
    </location>
</feature>
<dbReference type="Proteomes" id="UP001515480">
    <property type="component" value="Unassembled WGS sequence"/>
</dbReference>
<feature type="region of interest" description="Disordered" evidence="5">
    <location>
        <begin position="1"/>
        <end position="169"/>
    </location>
</feature>
<evidence type="ECO:0000313" key="6">
    <source>
        <dbReference type="EMBL" id="KAL1515623.1"/>
    </source>
</evidence>
<dbReference type="AlphaFoldDB" id="A0AB34J8D9"/>
<keyword evidence="3" id="KW-0804">Transcription</keyword>
<comment type="subcellular location">
    <subcellularLocation>
        <location evidence="1">Nucleus</location>
    </subcellularLocation>
</comment>
<gene>
    <name evidence="6" type="ORF">AB1Y20_002242</name>
</gene>
<dbReference type="InterPro" id="IPR007811">
    <property type="entry name" value="RPC4"/>
</dbReference>
<dbReference type="EMBL" id="JBGBPQ010000011">
    <property type="protein sequence ID" value="KAL1515623.1"/>
    <property type="molecule type" value="Genomic_DNA"/>
</dbReference>
<dbReference type="Pfam" id="PF05132">
    <property type="entry name" value="RNA_pol_Rpc4"/>
    <property type="match status" value="1"/>
</dbReference>
<name>A0AB34J8D9_PRYPA</name>
<dbReference type="PANTHER" id="PTHR13408:SF0">
    <property type="entry name" value="DNA-DIRECTED RNA POLYMERASE III SUBUNIT RPC4"/>
    <property type="match status" value="1"/>
</dbReference>
<accession>A0AB34J8D9</accession>
<dbReference type="GO" id="GO:0042797">
    <property type="term" value="P:tRNA transcription by RNA polymerase III"/>
    <property type="evidence" value="ECO:0007669"/>
    <property type="project" value="TreeGrafter"/>
</dbReference>
<keyword evidence="4" id="KW-0539">Nucleus</keyword>
<comment type="caution">
    <text evidence="6">The sequence shown here is derived from an EMBL/GenBank/DDBJ whole genome shotgun (WGS) entry which is preliminary data.</text>
</comment>
<feature type="compositionally biased region" description="Basic and acidic residues" evidence="5">
    <location>
        <begin position="61"/>
        <end position="101"/>
    </location>
</feature>
<feature type="compositionally biased region" description="Low complexity" evidence="5">
    <location>
        <begin position="319"/>
        <end position="333"/>
    </location>
</feature>
<feature type="compositionally biased region" description="Pro residues" evidence="5">
    <location>
        <begin position="309"/>
        <end position="318"/>
    </location>
</feature>
<sequence length="432" mass="45107">MKWTSSVHSDTSISTSMASGSGGAPPRKTLGGVQRQVFAPNVNARRNKKQADPTSALDKLLNAEEQHFERAEHRKPQPKRELKELKDRGESSKGRAVEHEPPAAGPSKSTQGSARATASERPAVLQIPSSHAANEAAAAAQALSDPSGTHSAMDVDQDDVSSLGRSDMQASSAWLYEPDAPFVLPLKAPFRSSSTNPSALPSRATSRPSSRPPSRADAIPRALTPPSRRPPSTLSHGSSPSSKAFPRASGAAALLGARQLADTQLDRFTLFQLPMNLPIRKDGSCATPAEYLDALTHSGSGSSLIPTSAGPPPGPPRPSGKSTATAAASSADSVVDDPAKKLASFADLEEGELGTLRVHRSGKLSLQIGQFLLDVEPGTACSFEQTVVAMGMPNAAGAEMAIHQLGRLEGRMVATPNLDHLLDATSGAASRR</sequence>
<organism evidence="6 7">
    <name type="scientific">Prymnesium parvum</name>
    <name type="common">Toxic golden alga</name>
    <dbReference type="NCBI Taxonomy" id="97485"/>
    <lineage>
        <taxon>Eukaryota</taxon>
        <taxon>Haptista</taxon>
        <taxon>Haptophyta</taxon>
        <taxon>Prymnesiophyceae</taxon>
        <taxon>Prymnesiales</taxon>
        <taxon>Prymnesiaceae</taxon>
        <taxon>Prymnesium</taxon>
    </lineage>
</organism>